<dbReference type="AlphaFoldDB" id="A0A7J8EBW0"/>
<dbReference type="EMBL" id="JACASF010000014">
    <property type="protein sequence ID" value="KAF6432977.1"/>
    <property type="molecule type" value="Genomic_DNA"/>
</dbReference>
<organism evidence="1 2">
    <name type="scientific">Molossus molossus</name>
    <name type="common">Pallas' mastiff bat</name>
    <name type="synonym">Vespertilio molossus</name>
    <dbReference type="NCBI Taxonomy" id="27622"/>
    <lineage>
        <taxon>Eukaryota</taxon>
        <taxon>Metazoa</taxon>
        <taxon>Chordata</taxon>
        <taxon>Craniata</taxon>
        <taxon>Vertebrata</taxon>
        <taxon>Euteleostomi</taxon>
        <taxon>Mammalia</taxon>
        <taxon>Eutheria</taxon>
        <taxon>Laurasiatheria</taxon>
        <taxon>Chiroptera</taxon>
        <taxon>Yangochiroptera</taxon>
        <taxon>Molossidae</taxon>
        <taxon>Molossus</taxon>
    </lineage>
</organism>
<keyword evidence="2" id="KW-1185">Reference proteome</keyword>
<sequence length="109" mass="12473">MDLPDESQWDETTCNVALCQHPQCWAAIRRIERGHPRILGSPSKTPVDVNDKLPVLTIANLSDSCFQAKRRPHRHLPRLTFTKPHSLLSQGSKFKSRFQGLARIYLTKI</sequence>
<dbReference type="PANTHER" id="PTHR36130:SF1">
    <property type="entry name" value="RIKEN CDNA 4933430I17 GENE"/>
    <property type="match status" value="1"/>
</dbReference>
<reference evidence="1 2" key="1">
    <citation type="journal article" date="2020" name="Nature">
        <title>Six reference-quality genomes reveal evolution of bat adaptations.</title>
        <authorList>
            <person name="Jebb D."/>
            <person name="Huang Z."/>
            <person name="Pippel M."/>
            <person name="Hughes G.M."/>
            <person name="Lavrichenko K."/>
            <person name="Devanna P."/>
            <person name="Winkler S."/>
            <person name="Jermiin L.S."/>
            <person name="Skirmuntt E.C."/>
            <person name="Katzourakis A."/>
            <person name="Burkitt-Gray L."/>
            <person name="Ray D.A."/>
            <person name="Sullivan K.A.M."/>
            <person name="Roscito J.G."/>
            <person name="Kirilenko B.M."/>
            <person name="Davalos L.M."/>
            <person name="Corthals A.P."/>
            <person name="Power M.L."/>
            <person name="Jones G."/>
            <person name="Ransome R.D."/>
            <person name="Dechmann D.K.N."/>
            <person name="Locatelli A.G."/>
            <person name="Puechmaille S.J."/>
            <person name="Fedrigo O."/>
            <person name="Jarvis E.D."/>
            <person name="Hiller M."/>
            <person name="Vernes S.C."/>
            <person name="Myers E.W."/>
            <person name="Teeling E.C."/>
        </authorList>
    </citation>
    <scope>NUCLEOTIDE SEQUENCE [LARGE SCALE GENOMIC DNA]</scope>
    <source>
        <strain evidence="1">MMolMol1</strain>
        <tissue evidence="1">Muscle</tissue>
    </source>
</reference>
<name>A0A7J8EBW0_MOLMO</name>
<comment type="caution">
    <text evidence="1">The sequence shown here is derived from an EMBL/GenBank/DDBJ whole genome shotgun (WGS) entry which is preliminary data.</text>
</comment>
<dbReference type="InterPro" id="IPR029134">
    <property type="entry name" value="DUF4647"/>
</dbReference>
<protein>
    <submittedName>
        <fullName evidence="1">Uncharacterized protein</fullName>
    </submittedName>
</protein>
<evidence type="ECO:0000313" key="2">
    <source>
        <dbReference type="Proteomes" id="UP000550707"/>
    </source>
</evidence>
<proteinExistence type="predicted"/>
<dbReference type="Proteomes" id="UP000550707">
    <property type="component" value="Unassembled WGS sequence"/>
</dbReference>
<dbReference type="Pfam" id="PF15504">
    <property type="entry name" value="DUF4647"/>
    <property type="match status" value="1"/>
</dbReference>
<evidence type="ECO:0000313" key="1">
    <source>
        <dbReference type="EMBL" id="KAF6432977.1"/>
    </source>
</evidence>
<accession>A0A7J8EBW0</accession>
<dbReference type="PANTHER" id="PTHR36130">
    <property type="entry name" value="RIKEN CDNA 4933430I17 GENE"/>
    <property type="match status" value="1"/>
</dbReference>
<gene>
    <name evidence="1" type="ORF">HJG59_001956</name>
</gene>